<dbReference type="InterPro" id="IPR011922">
    <property type="entry name" value="Cell_div_FtsL"/>
</dbReference>
<evidence type="ECO:0000256" key="5">
    <source>
        <dbReference type="ARBA" id="ARBA00022989"/>
    </source>
</evidence>
<evidence type="ECO:0000256" key="1">
    <source>
        <dbReference type="ARBA" id="ARBA00004401"/>
    </source>
</evidence>
<keyword evidence="5 8" id="KW-1133">Transmembrane helix</keyword>
<protein>
    <recommendedName>
        <fullName evidence="8 9">Cell division protein FtsL</fullName>
    </recommendedName>
</protein>
<evidence type="ECO:0000256" key="9">
    <source>
        <dbReference type="NCBIfam" id="TIGR02209"/>
    </source>
</evidence>
<comment type="caution">
    <text evidence="10">The sequence shown here is derived from an EMBL/GenBank/DDBJ whole genome shotgun (WGS) entry which is preliminary data.</text>
</comment>
<evidence type="ECO:0000256" key="6">
    <source>
        <dbReference type="ARBA" id="ARBA00023136"/>
    </source>
</evidence>
<evidence type="ECO:0000256" key="4">
    <source>
        <dbReference type="ARBA" id="ARBA00022692"/>
    </source>
</evidence>
<keyword evidence="2 8" id="KW-1003">Cell membrane</keyword>
<dbReference type="GO" id="GO:0043093">
    <property type="term" value="P:FtsZ-dependent cytokinesis"/>
    <property type="evidence" value="ECO:0007669"/>
    <property type="project" value="UniProtKB-UniRule"/>
</dbReference>
<comment type="function">
    <text evidence="8">Essential cell division protein. May link together the upstream cell division proteins, which are predominantly cytoplasmic, with the downstream cell division proteins, which are predominantly periplasmic.</text>
</comment>
<evidence type="ECO:0000256" key="2">
    <source>
        <dbReference type="ARBA" id="ARBA00022475"/>
    </source>
</evidence>
<dbReference type="NCBIfam" id="TIGR02209">
    <property type="entry name" value="ftsL_broad"/>
    <property type="match status" value="1"/>
</dbReference>
<dbReference type="Proteomes" id="UP001156601">
    <property type="component" value="Unassembled WGS sequence"/>
</dbReference>
<evidence type="ECO:0000256" key="3">
    <source>
        <dbReference type="ARBA" id="ARBA00022618"/>
    </source>
</evidence>
<keyword evidence="4 8" id="KW-0812">Transmembrane</keyword>
<keyword evidence="8" id="KW-0997">Cell inner membrane</keyword>
<keyword evidence="7 8" id="KW-0131">Cell cycle</keyword>
<evidence type="ECO:0000256" key="7">
    <source>
        <dbReference type="ARBA" id="ARBA00023306"/>
    </source>
</evidence>
<dbReference type="AlphaFoldDB" id="A0AA37SZV5"/>
<name>A0AA37SZV5_9ALTE</name>
<gene>
    <name evidence="8 10" type="primary">ftsL</name>
    <name evidence="10" type="ORF">GCM10007852_19780</name>
</gene>
<evidence type="ECO:0000256" key="8">
    <source>
        <dbReference type="HAMAP-Rule" id="MF_00910"/>
    </source>
</evidence>
<dbReference type="GO" id="GO:0005886">
    <property type="term" value="C:plasma membrane"/>
    <property type="evidence" value="ECO:0007669"/>
    <property type="project" value="UniProtKB-SubCell"/>
</dbReference>
<keyword evidence="11" id="KW-1185">Reference proteome</keyword>
<dbReference type="GO" id="GO:0032153">
    <property type="term" value="C:cell division site"/>
    <property type="evidence" value="ECO:0007669"/>
    <property type="project" value="UniProtKB-UniRule"/>
</dbReference>
<reference evidence="10" key="1">
    <citation type="journal article" date="2014" name="Int. J. Syst. Evol. Microbiol.">
        <title>Complete genome sequence of Corynebacterium casei LMG S-19264T (=DSM 44701T), isolated from a smear-ripened cheese.</title>
        <authorList>
            <consortium name="US DOE Joint Genome Institute (JGI-PGF)"/>
            <person name="Walter F."/>
            <person name="Albersmeier A."/>
            <person name="Kalinowski J."/>
            <person name="Ruckert C."/>
        </authorList>
    </citation>
    <scope>NUCLEOTIDE SEQUENCE</scope>
    <source>
        <strain evidence="10">NBRC 110023</strain>
    </source>
</reference>
<feature type="transmembrane region" description="Helical" evidence="8">
    <location>
        <begin position="20"/>
        <end position="41"/>
    </location>
</feature>
<dbReference type="RefSeq" id="WP_284217369.1">
    <property type="nucleotide sequence ID" value="NZ_BSOT01000005.1"/>
</dbReference>
<evidence type="ECO:0000313" key="10">
    <source>
        <dbReference type="EMBL" id="GLR71070.1"/>
    </source>
</evidence>
<comment type="subunit">
    <text evidence="8">Part of a complex composed of FtsB, FtsL and FtsQ.</text>
</comment>
<dbReference type="PANTHER" id="PTHR37479">
    <property type="entry name" value="CELL DIVISION PROTEIN FTSL"/>
    <property type="match status" value="1"/>
</dbReference>
<accession>A0AA37SZV5</accession>
<keyword evidence="6 8" id="KW-0472">Membrane</keyword>
<comment type="subcellular location">
    <subcellularLocation>
        <location evidence="8">Cell inner membrane</location>
        <topology evidence="8">Single-pass type II membrane protein</topology>
    </subcellularLocation>
    <subcellularLocation>
        <location evidence="1">Cell membrane</location>
        <topology evidence="1">Single-pass type II membrane protein</topology>
    </subcellularLocation>
    <text evidence="8">Localizes to the division septum where it forms a ring structure.</text>
</comment>
<organism evidence="10 11">
    <name type="scientific">Agaribacter marinus</name>
    <dbReference type="NCBI Taxonomy" id="1431249"/>
    <lineage>
        <taxon>Bacteria</taxon>
        <taxon>Pseudomonadati</taxon>
        <taxon>Pseudomonadota</taxon>
        <taxon>Gammaproteobacteria</taxon>
        <taxon>Alteromonadales</taxon>
        <taxon>Alteromonadaceae</taxon>
        <taxon>Agaribacter</taxon>
    </lineage>
</organism>
<comment type="similarity">
    <text evidence="8">Belongs to the FtsL family.</text>
</comment>
<evidence type="ECO:0000313" key="11">
    <source>
        <dbReference type="Proteomes" id="UP001156601"/>
    </source>
</evidence>
<dbReference type="PANTHER" id="PTHR37479:SF1">
    <property type="entry name" value="CELL DIVISION PROTEIN FTSL"/>
    <property type="match status" value="1"/>
</dbReference>
<dbReference type="EMBL" id="BSOT01000005">
    <property type="protein sequence ID" value="GLR71070.1"/>
    <property type="molecule type" value="Genomic_DNA"/>
</dbReference>
<keyword evidence="3 8" id="KW-0132">Cell division</keyword>
<reference evidence="10" key="2">
    <citation type="submission" date="2023-01" db="EMBL/GenBank/DDBJ databases">
        <title>Draft genome sequence of Agaribacter marinus strain NBRC 110023.</title>
        <authorList>
            <person name="Sun Q."/>
            <person name="Mori K."/>
        </authorList>
    </citation>
    <scope>NUCLEOTIDE SEQUENCE</scope>
    <source>
        <strain evidence="10">NBRC 110023</strain>
    </source>
</reference>
<dbReference type="HAMAP" id="MF_00910">
    <property type="entry name" value="FtsL"/>
    <property type="match status" value="1"/>
</dbReference>
<proteinExistence type="inferred from homology"/>
<sequence length="107" mass="12350">MSKSNTTNFNLLLLITADLSRHTFLLVLYLAVVGSAVAVVLSTHKNRDLLIAHEELIQNKDELDIEWRHLVIEQNALTEHNRIERLVADKLNMRRPEKADEVLVREN</sequence>
<dbReference type="Pfam" id="PF04999">
    <property type="entry name" value="FtsL"/>
    <property type="match status" value="1"/>
</dbReference>